<evidence type="ECO:0008006" key="3">
    <source>
        <dbReference type="Google" id="ProtNLM"/>
    </source>
</evidence>
<dbReference type="Gene3D" id="3.30.420.10">
    <property type="entry name" value="Ribonuclease H-like superfamily/Ribonuclease H"/>
    <property type="match status" value="1"/>
</dbReference>
<name>A0A1V0EE93_9CAUD</name>
<proteinExistence type="predicted"/>
<evidence type="ECO:0000313" key="2">
    <source>
        <dbReference type="Proteomes" id="UP000222485"/>
    </source>
</evidence>
<accession>A0A1V0EE93</accession>
<dbReference type="InterPro" id="IPR036397">
    <property type="entry name" value="RNaseH_sf"/>
</dbReference>
<dbReference type="InterPro" id="IPR012337">
    <property type="entry name" value="RNaseH-like_sf"/>
</dbReference>
<organism evidence="1 2">
    <name type="scientific">Caulobacter phage Ccr32</name>
    <dbReference type="NCBI Taxonomy" id="1959738"/>
    <lineage>
        <taxon>Viruses</taxon>
        <taxon>Duplodnaviria</taxon>
        <taxon>Heunggongvirae</taxon>
        <taxon>Uroviricota</taxon>
        <taxon>Caudoviricetes</taxon>
        <taxon>Jeanschmidtviridae</taxon>
        <taxon>Shapirovirus</taxon>
        <taxon>Shapirovirus cbk</taxon>
    </lineage>
</organism>
<protein>
    <recommendedName>
        <fullName evidence="3">RNaseH-like domain protein</fullName>
    </recommendedName>
</protein>
<dbReference type="Proteomes" id="UP000222485">
    <property type="component" value="Genome"/>
</dbReference>
<dbReference type="SUPFAM" id="SSF53098">
    <property type="entry name" value="Ribonuclease H-like"/>
    <property type="match status" value="1"/>
</dbReference>
<sequence length="171" mass="18068">MKIIGVDPGIAGGVVLLDTKACTLAVHDMPTEPSTKGRRLASSALLTVFLHDVAPDHIFLEEVGVRPGEGAVGAFSFGRGMGRLEGVAAGTRTPLTMVTPQEWKRVTKTPADKKRAIARAYQLFPRCVKLFQGPRGGEKDGRAEAALIAFYGAMKLGAVPSSPIDPAEFPA</sequence>
<dbReference type="EMBL" id="KY555146">
    <property type="protein sequence ID" value="ARB15227.1"/>
    <property type="molecule type" value="Genomic_DNA"/>
</dbReference>
<evidence type="ECO:0000313" key="1">
    <source>
        <dbReference type="EMBL" id="ARB15227.1"/>
    </source>
</evidence>
<gene>
    <name evidence="1" type="ORF">Ccr32_gp309</name>
</gene>
<dbReference type="GO" id="GO:0003676">
    <property type="term" value="F:nucleic acid binding"/>
    <property type="evidence" value="ECO:0007669"/>
    <property type="project" value="InterPro"/>
</dbReference>
<dbReference type="CDD" id="cd22992">
    <property type="entry name" value="MOC1"/>
    <property type="match status" value="1"/>
</dbReference>
<reference evidence="2" key="1">
    <citation type="journal article" date="2017" name="Curr. Microbiol.">
        <title>Genomic Diversity of Type B3 Bacteriophages of Caulobacter crescentus.</title>
        <authorList>
            <person name="Ash K.T."/>
            <person name="Drake K.M."/>
            <person name="Gibbs W.S."/>
            <person name="Ely B."/>
        </authorList>
    </citation>
    <scope>NUCLEOTIDE SEQUENCE [LARGE SCALE GENOMIC DNA]</scope>
</reference>